<name>A0A0P9D200_9CHLR</name>
<gene>
    <name evidence="7" type="ORF">SE17_12290</name>
</gene>
<accession>A0A0P9D200</accession>
<dbReference type="SUPFAM" id="SSF53901">
    <property type="entry name" value="Thiolase-like"/>
    <property type="match status" value="1"/>
</dbReference>
<dbReference type="Gene3D" id="3.40.47.10">
    <property type="match status" value="1"/>
</dbReference>
<evidence type="ECO:0000259" key="6">
    <source>
        <dbReference type="Pfam" id="PF00108"/>
    </source>
</evidence>
<organism evidence="7 8">
    <name type="scientific">Kouleothrix aurantiaca</name>
    <dbReference type="NCBI Taxonomy" id="186479"/>
    <lineage>
        <taxon>Bacteria</taxon>
        <taxon>Bacillati</taxon>
        <taxon>Chloroflexota</taxon>
        <taxon>Chloroflexia</taxon>
        <taxon>Chloroflexales</taxon>
        <taxon>Roseiflexineae</taxon>
        <taxon>Roseiflexaceae</taxon>
        <taxon>Kouleothrix</taxon>
    </lineage>
</organism>
<dbReference type="EMBL" id="LJCR01000377">
    <property type="protein sequence ID" value="KPV52975.1"/>
    <property type="molecule type" value="Genomic_DNA"/>
</dbReference>
<keyword evidence="4 7" id="KW-0012">Acyltransferase</keyword>
<dbReference type="PANTHER" id="PTHR18919:SF107">
    <property type="entry name" value="ACETYL-COA ACETYLTRANSFERASE, CYTOSOLIC"/>
    <property type="match status" value="1"/>
</dbReference>
<dbReference type="CDD" id="cd00751">
    <property type="entry name" value="thiolase"/>
    <property type="match status" value="1"/>
</dbReference>
<dbReference type="Proteomes" id="UP000050509">
    <property type="component" value="Unassembled WGS sequence"/>
</dbReference>
<feature type="non-terminal residue" evidence="7">
    <location>
        <position position="226"/>
    </location>
</feature>
<evidence type="ECO:0000313" key="8">
    <source>
        <dbReference type="Proteomes" id="UP000050509"/>
    </source>
</evidence>
<dbReference type="InterPro" id="IPR002155">
    <property type="entry name" value="Thiolase"/>
</dbReference>
<evidence type="ECO:0000313" key="7">
    <source>
        <dbReference type="EMBL" id="KPV52975.1"/>
    </source>
</evidence>
<dbReference type="PROSITE" id="PS00098">
    <property type="entry name" value="THIOLASE_1"/>
    <property type="match status" value="1"/>
</dbReference>
<proteinExistence type="inferred from homology"/>
<dbReference type="AlphaFoldDB" id="A0A0P9D200"/>
<dbReference type="InterPro" id="IPR016039">
    <property type="entry name" value="Thiolase-like"/>
</dbReference>
<comment type="caution">
    <text evidence="7">The sequence shown here is derived from an EMBL/GenBank/DDBJ whole genome shotgun (WGS) entry which is preliminary data.</text>
</comment>
<evidence type="ECO:0000256" key="2">
    <source>
        <dbReference type="ARBA" id="ARBA00012705"/>
    </source>
</evidence>
<evidence type="ECO:0000256" key="3">
    <source>
        <dbReference type="ARBA" id="ARBA00022679"/>
    </source>
</evidence>
<dbReference type="InterPro" id="IPR020616">
    <property type="entry name" value="Thiolase_N"/>
</dbReference>
<dbReference type="EC" id="2.3.1.9" evidence="2"/>
<reference evidence="7 8" key="1">
    <citation type="submission" date="2015-09" db="EMBL/GenBank/DDBJ databases">
        <title>Draft genome sequence of Kouleothrix aurantiaca JCM 19913.</title>
        <authorList>
            <person name="Hemp J."/>
        </authorList>
    </citation>
    <scope>NUCLEOTIDE SEQUENCE [LARGE SCALE GENOMIC DNA]</scope>
    <source>
        <strain evidence="7 8">COM-B</strain>
    </source>
</reference>
<dbReference type="PANTHER" id="PTHR18919">
    <property type="entry name" value="ACETYL-COA C-ACYLTRANSFERASE"/>
    <property type="match status" value="1"/>
</dbReference>
<evidence type="ECO:0000256" key="1">
    <source>
        <dbReference type="ARBA" id="ARBA00010982"/>
    </source>
</evidence>
<keyword evidence="8" id="KW-1185">Reference proteome</keyword>
<dbReference type="GO" id="GO:0003985">
    <property type="term" value="F:acetyl-CoA C-acetyltransferase activity"/>
    <property type="evidence" value="ECO:0007669"/>
    <property type="project" value="UniProtKB-EC"/>
</dbReference>
<dbReference type="InterPro" id="IPR020615">
    <property type="entry name" value="Thiolase_acyl_enz_int_AS"/>
</dbReference>
<protein>
    <recommendedName>
        <fullName evidence="2">acetyl-CoA C-acetyltransferase</fullName>
        <ecNumber evidence="2">2.3.1.9</ecNumber>
    </recommendedName>
    <alternativeName>
        <fullName evidence="5">Acetoacetyl-CoA thiolase</fullName>
    </alternativeName>
</protein>
<evidence type="ECO:0000256" key="5">
    <source>
        <dbReference type="ARBA" id="ARBA00030755"/>
    </source>
</evidence>
<dbReference type="Pfam" id="PF00108">
    <property type="entry name" value="Thiolase_N"/>
    <property type="match status" value="1"/>
</dbReference>
<evidence type="ECO:0000256" key="4">
    <source>
        <dbReference type="ARBA" id="ARBA00023315"/>
    </source>
</evidence>
<feature type="domain" description="Thiolase N-terminal" evidence="6">
    <location>
        <begin position="6"/>
        <end position="225"/>
    </location>
</feature>
<keyword evidence="3 7" id="KW-0808">Transferase</keyword>
<sequence length="226" mass="22880">MNDQDIVIVSAARTPIGKFQGAYAGTSATALGGAAVHAAVARAGIDPALIDECILGNVVGAGLGQAPARQAAIAGGLPASVGALTINKVCGSGLKAVMLAGALIRSGEARAIVAGGMENMTRAPYLLPQARAGYRLGNGELVDAVVNDGLWCAFEHHHMGQSAEWIARTFDVSRAAQDAFAAESHARAIAAQDAGVFADEIAPVEVAAGRGKTTTVSADEPPRRDT</sequence>
<comment type="similarity">
    <text evidence="1">Belongs to the thiolase-like superfamily. Thiolase family.</text>
</comment>
<dbReference type="PATRIC" id="fig|186479.3.peg.7806"/>